<keyword evidence="2" id="KW-0813">Transport</keyword>
<evidence type="ECO:0000313" key="8">
    <source>
        <dbReference type="EMBL" id="NOV95770.1"/>
    </source>
</evidence>
<protein>
    <submittedName>
        <fullName evidence="8">PTS system N-acetylglucosamine-specific IIA component</fullName>
    </submittedName>
</protein>
<sequence length="150" mass="15220">MSLLVRSPFGGTVVPVADVPDPVFAEGMVGPGTAVEPTDGAVLAPVDGRLVKVHPHACVVQVPDGPAVLVHLGIDTVSLAGEGFALHVTEGDTVRTGDLLVVWDPAAVREGGLSTLCPVVLLEAAPQDVRLTATPGTVVAAGDPLLELDR</sequence>
<dbReference type="InterPro" id="IPR011055">
    <property type="entry name" value="Dup_hybrid_motif"/>
</dbReference>
<keyword evidence="3" id="KW-0762">Sugar transport</keyword>
<evidence type="ECO:0000256" key="6">
    <source>
        <dbReference type="ARBA" id="ARBA00022777"/>
    </source>
</evidence>
<gene>
    <name evidence="8" type="ORF">HDG69_000323</name>
</gene>
<dbReference type="RefSeq" id="WP_171782037.1">
    <property type="nucleotide sequence ID" value="NZ_BAAAML010000002.1"/>
</dbReference>
<dbReference type="InterPro" id="IPR001127">
    <property type="entry name" value="PTS_EIIA_1_perm"/>
</dbReference>
<dbReference type="PROSITE" id="PS51093">
    <property type="entry name" value="PTS_EIIA_TYPE_1"/>
    <property type="match status" value="1"/>
</dbReference>
<keyword evidence="9" id="KW-1185">Reference proteome</keyword>
<dbReference type="NCBIfam" id="TIGR00830">
    <property type="entry name" value="PTBA"/>
    <property type="match status" value="1"/>
</dbReference>
<feature type="domain" description="PTS EIIA type-1" evidence="7">
    <location>
        <begin position="21"/>
        <end position="123"/>
    </location>
</feature>
<dbReference type="PROSITE" id="PS00371">
    <property type="entry name" value="PTS_EIIA_TYPE_1_HIS"/>
    <property type="match status" value="1"/>
</dbReference>
<reference evidence="8 9" key="1">
    <citation type="submission" date="2020-05" db="EMBL/GenBank/DDBJ databases">
        <title>Genomic Encyclopedia of Type Strains, Phase III (KMG-III): the genomes of soil and plant-associated and newly described type strains.</title>
        <authorList>
            <person name="Whitman W."/>
        </authorList>
    </citation>
    <scope>NUCLEOTIDE SEQUENCE [LARGE SCALE GENOMIC DNA]</scope>
    <source>
        <strain evidence="8 9">KCTC 19046</strain>
    </source>
</reference>
<dbReference type="PANTHER" id="PTHR45008:SF1">
    <property type="entry name" value="PTS SYSTEM GLUCOSE-SPECIFIC EIIA COMPONENT"/>
    <property type="match status" value="1"/>
</dbReference>
<evidence type="ECO:0000256" key="4">
    <source>
        <dbReference type="ARBA" id="ARBA00022679"/>
    </source>
</evidence>
<evidence type="ECO:0000259" key="7">
    <source>
        <dbReference type="PROSITE" id="PS51093"/>
    </source>
</evidence>
<dbReference type="SUPFAM" id="SSF51261">
    <property type="entry name" value="Duplicated hybrid motif"/>
    <property type="match status" value="1"/>
</dbReference>
<proteinExistence type="predicted"/>
<keyword evidence="5" id="KW-0598">Phosphotransferase system</keyword>
<evidence type="ECO:0000256" key="2">
    <source>
        <dbReference type="ARBA" id="ARBA00022448"/>
    </source>
</evidence>
<evidence type="ECO:0000256" key="3">
    <source>
        <dbReference type="ARBA" id="ARBA00022597"/>
    </source>
</evidence>
<name>A0ABX1ZYT4_9MICO</name>
<dbReference type="Proteomes" id="UP000757540">
    <property type="component" value="Unassembled WGS sequence"/>
</dbReference>
<comment type="caution">
    <text evidence="8">The sequence shown here is derived from an EMBL/GenBank/DDBJ whole genome shotgun (WGS) entry which is preliminary data.</text>
</comment>
<organism evidence="8 9">
    <name type="scientific">Isoptericola halotolerans</name>
    <dbReference type="NCBI Taxonomy" id="300560"/>
    <lineage>
        <taxon>Bacteria</taxon>
        <taxon>Bacillati</taxon>
        <taxon>Actinomycetota</taxon>
        <taxon>Actinomycetes</taxon>
        <taxon>Micrococcales</taxon>
        <taxon>Promicromonosporaceae</taxon>
        <taxon>Isoptericola</taxon>
    </lineage>
</organism>
<dbReference type="InterPro" id="IPR050890">
    <property type="entry name" value="PTS_EIIA_component"/>
</dbReference>
<evidence type="ECO:0000313" key="9">
    <source>
        <dbReference type="Proteomes" id="UP000757540"/>
    </source>
</evidence>
<dbReference type="Gene3D" id="2.70.70.10">
    <property type="entry name" value="Glucose Permease (Domain IIA)"/>
    <property type="match status" value="1"/>
</dbReference>
<keyword evidence="6" id="KW-0418">Kinase</keyword>
<evidence type="ECO:0000256" key="1">
    <source>
        <dbReference type="ARBA" id="ARBA00004496"/>
    </source>
</evidence>
<accession>A0ABX1ZYT4</accession>
<comment type="subcellular location">
    <subcellularLocation>
        <location evidence="1">Cytoplasm</location>
    </subcellularLocation>
</comment>
<dbReference type="Pfam" id="PF00358">
    <property type="entry name" value="PTS_EIIA_1"/>
    <property type="match status" value="1"/>
</dbReference>
<evidence type="ECO:0000256" key="5">
    <source>
        <dbReference type="ARBA" id="ARBA00022683"/>
    </source>
</evidence>
<dbReference type="EMBL" id="JABEZU010000001">
    <property type="protein sequence ID" value="NOV95770.1"/>
    <property type="molecule type" value="Genomic_DNA"/>
</dbReference>
<keyword evidence="4" id="KW-0808">Transferase</keyword>
<dbReference type="PANTHER" id="PTHR45008">
    <property type="entry name" value="PTS SYSTEM GLUCOSE-SPECIFIC EIIA COMPONENT"/>
    <property type="match status" value="1"/>
</dbReference>